<organism evidence="2 3">
    <name type="scientific">Peredibacter starrii</name>
    <dbReference type="NCBI Taxonomy" id="28202"/>
    <lineage>
        <taxon>Bacteria</taxon>
        <taxon>Pseudomonadati</taxon>
        <taxon>Bdellovibrionota</taxon>
        <taxon>Bacteriovoracia</taxon>
        <taxon>Bacteriovoracales</taxon>
        <taxon>Bacteriovoracaceae</taxon>
        <taxon>Peredibacter</taxon>
    </lineage>
</organism>
<dbReference type="EMBL" id="CP139487">
    <property type="protein sequence ID" value="WPU65581.1"/>
    <property type="molecule type" value="Genomic_DNA"/>
</dbReference>
<evidence type="ECO:0000313" key="2">
    <source>
        <dbReference type="EMBL" id="WPU65581.1"/>
    </source>
</evidence>
<proteinExistence type="predicted"/>
<dbReference type="Pfam" id="PF13527">
    <property type="entry name" value="Acetyltransf_9"/>
    <property type="match status" value="1"/>
</dbReference>
<protein>
    <submittedName>
        <fullName evidence="2">GNAT family N-acetyltransferase</fullName>
        <ecNumber evidence="2">2.3.1.-</ecNumber>
    </submittedName>
</protein>
<dbReference type="Proteomes" id="UP001324634">
    <property type="component" value="Chromosome"/>
</dbReference>
<keyword evidence="3" id="KW-1185">Reference proteome</keyword>
<dbReference type="InterPro" id="IPR051554">
    <property type="entry name" value="Acetyltransferase_Eis"/>
</dbReference>
<dbReference type="PANTHER" id="PTHR37817:SF1">
    <property type="entry name" value="N-ACETYLTRANSFERASE EIS"/>
    <property type="match status" value="1"/>
</dbReference>
<name>A0AAX4HR65_9BACT</name>
<reference evidence="2 3" key="1">
    <citation type="submission" date="2023-11" db="EMBL/GenBank/DDBJ databases">
        <title>Peredibacter starrii A3.12.</title>
        <authorList>
            <person name="Mitchell R.J."/>
        </authorList>
    </citation>
    <scope>NUCLEOTIDE SEQUENCE [LARGE SCALE GENOMIC DNA]</scope>
    <source>
        <strain evidence="2 3">A3.12</strain>
    </source>
</reference>
<evidence type="ECO:0000259" key="1">
    <source>
        <dbReference type="PROSITE" id="PS51186"/>
    </source>
</evidence>
<dbReference type="EC" id="2.3.1.-" evidence="2"/>
<dbReference type="AlphaFoldDB" id="A0AAX4HR65"/>
<evidence type="ECO:0000313" key="3">
    <source>
        <dbReference type="Proteomes" id="UP001324634"/>
    </source>
</evidence>
<dbReference type="Gene3D" id="3.40.630.30">
    <property type="match status" value="1"/>
</dbReference>
<dbReference type="GO" id="GO:0034069">
    <property type="term" value="F:aminoglycoside N-acetyltransferase activity"/>
    <property type="evidence" value="ECO:0007669"/>
    <property type="project" value="TreeGrafter"/>
</dbReference>
<gene>
    <name evidence="2" type="ORF">SOO65_02350</name>
</gene>
<accession>A0AAX4HR65</accession>
<sequence>MGKIFPLSDKPSCFEATVKLIEKSFHYKRPNSFEIDFAPLIDKSNHKNCFIMLDENENVLAHIGAKDQFLTLGNKQFPITMLGGIAVDEARRGEGHFQTLLQDVLAEKRSDTTLFLLWSDMEKLYNKFGFHLCGNQFEYSSEREESHFIKTKYKDLSETEQKEIQALYKESFAKTYLTLNRKDADWKLIEKISSADLFIKKHNGRISHYYFMNKGQDLPEIIYEYGTKEDMNAFIKEIGAFGKVWMGKPLVETESLQYQFFMTPGDLRLFTEFTLAFTDNKVSIRNINPMKQEVYFDYNEELLGLDLDEFLRGLFGPGTFEEIDMPTIFLSGLDSI</sequence>
<keyword evidence="2" id="KW-0012">Acyltransferase</keyword>
<dbReference type="PANTHER" id="PTHR37817">
    <property type="entry name" value="N-ACETYLTRANSFERASE EIS"/>
    <property type="match status" value="1"/>
</dbReference>
<dbReference type="PROSITE" id="PS51186">
    <property type="entry name" value="GNAT"/>
    <property type="match status" value="1"/>
</dbReference>
<dbReference type="InterPro" id="IPR000182">
    <property type="entry name" value="GNAT_dom"/>
</dbReference>
<dbReference type="GO" id="GO:0030649">
    <property type="term" value="P:aminoglycoside antibiotic catabolic process"/>
    <property type="evidence" value="ECO:0007669"/>
    <property type="project" value="TreeGrafter"/>
</dbReference>
<dbReference type="SUPFAM" id="SSF55729">
    <property type="entry name" value="Acyl-CoA N-acyltransferases (Nat)"/>
    <property type="match status" value="1"/>
</dbReference>
<feature type="domain" description="N-acetyltransferase" evidence="1">
    <location>
        <begin position="2"/>
        <end position="155"/>
    </location>
</feature>
<dbReference type="InterPro" id="IPR016181">
    <property type="entry name" value="Acyl_CoA_acyltransferase"/>
</dbReference>
<dbReference type="RefSeq" id="WP_321396333.1">
    <property type="nucleotide sequence ID" value="NZ_CP139487.1"/>
</dbReference>
<keyword evidence="2" id="KW-0808">Transferase</keyword>
<dbReference type="KEGG" id="psti:SOO65_02350"/>